<evidence type="ECO:0000313" key="4">
    <source>
        <dbReference type="EnsemblPlants" id="KRH12104"/>
    </source>
</evidence>
<dbReference type="PANTHER" id="PTHR32009:SF120">
    <property type="entry name" value="TYPE DISEASE RESISTANCE PROTEIN, PUTATIVE-RELATED"/>
    <property type="match status" value="1"/>
</dbReference>
<dbReference type="InParanoid" id="A0A0R0G9S6"/>
<dbReference type="SMR" id="A0A0R0G9S6"/>
<gene>
    <name evidence="3" type="ORF">GLYMA_15G152300</name>
</gene>
<dbReference type="Gene3D" id="3.40.50.10140">
    <property type="entry name" value="Toll/interleukin-1 receptor homology (TIR) domain"/>
    <property type="match status" value="1"/>
</dbReference>
<keyword evidence="5" id="KW-1185">Reference proteome</keyword>
<dbReference type="EMBL" id="CM000848">
    <property type="protein sequence ID" value="KRH12104.1"/>
    <property type="molecule type" value="Genomic_DNA"/>
</dbReference>
<sequence>MQCRGRVFCLEDEPGVYRVWMPNDYASSRWCLDELVTILECREKYGQIIIPVFYYVKPTDVRHQMGSYENAFAEHEKEYKTKVDNWR</sequence>
<accession>A0A0R0G9S6</accession>
<evidence type="ECO:0000313" key="3">
    <source>
        <dbReference type="EMBL" id="KRH12104.1"/>
    </source>
</evidence>
<keyword evidence="1" id="KW-0520">NAD</keyword>
<dbReference type="PROSITE" id="PS50104">
    <property type="entry name" value="TIR"/>
    <property type="match status" value="1"/>
</dbReference>
<protein>
    <recommendedName>
        <fullName evidence="2">TIR domain-containing protein</fullName>
    </recommendedName>
</protein>
<dbReference type="PaxDb" id="3847-GLYMA15G16300.1"/>
<dbReference type="GO" id="GO:0007165">
    <property type="term" value="P:signal transduction"/>
    <property type="evidence" value="ECO:0000318"/>
    <property type="project" value="GO_Central"/>
</dbReference>
<dbReference type="GO" id="GO:0005634">
    <property type="term" value="C:nucleus"/>
    <property type="evidence" value="ECO:0000318"/>
    <property type="project" value="GO_Central"/>
</dbReference>
<dbReference type="Proteomes" id="UP000008827">
    <property type="component" value="Chromosome 15"/>
</dbReference>
<evidence type="ECO:0000259" key="2">
    <source>
        <dbReference type="PROSITE" id="PS50104"/>
    </source>
</evidence>
<dbReference type="SUPFAM" id="SSF52200">
    <property type="entry name" value="Toll/Interleukin receptor TIR domain"/>
    <property type="match status" value="1"/>
</dbReference>
<reference evidence="3 4" key="1">
    <citation type="journal article" date="2010" name="Nature">
        <title>Genome sequence of the palaeopolyploid soybean.</title>
        <authorList>
            <person name="Schmutz J."/>
            <person name="Cannon S.B."/>
            <person name="Schlueter J."/>
            <person name="Ma J."/>
            <person name="Mitros T."/>
            <person name="Nelson W."/>
            <person name="Hyten D.L."/>
            <person name="Song Q."/>
            <person name="Thelen J.J."/>
            <person name="Cheng J."/>
            <person name="Xu D."/>
            <person name="Hellsten U."/>
            <person name="May G.D."/>
            <person name="Yu Y."/>
            <person name="Sakurai T."/>
            <person name="Umezawa T."/>
            <person name="Bhattacharyya M.K."/>
            <person name="Sandhu D."/>
            <person name="Valliyodan B."/>
            <person name="Lindquist E."/>
            <person name="Peto M."/>
            <person name="Grant D."/>
            <person name="Shu S."/>
            <person name="Goodstein D."/>
            <person name="Barry K."/>
            <person name="Futrell-Griggs M."/>
            <person name="Abernathy B."/>
            <person name="Du J."/>
            <person name="Tian Z."/>
            <person name="Zhu L."/>
            <person name="Gill N."/>
            <person name="Joshi T."/>
            <person name="Libault M."/>
            <person name="Sethuraman A."/>
            <person name="Zhang X.-C."/>
            <person name="Shinozaki K."/>
            <person name="Nguyen H.T."/>
            <person name="Wing R.A."/>
            <person name="Cregan P."/>
            <person name="Specht J."/>
            <person name="Grimwood J."/>
            <person name="Rokhsar D."/>
            <person name="Stacey G."/>
            <person name="Shoemaker R.C."/>
            <person name="Jackson S.A."/>
        </authorList>
    </citation>
    <scope>NUCLEOTIDE SEQUENCE</scope>
    <source>
        <strain evidence="4">cv. Williams 82</strain>
        <tissue evidence="3">Callus</tissue>
    </source>
</reference>
<reference evidence="4" key="2">
    <citation type="submission" date="2018-02" db="UniProtKB">
        <authorList>
            <consortium name="EnsemblPlants"/>
        </authorList>
    </citation>
    <scope>IDENTIFICATION</scope>
    <source>
        <strain evidence="4">Williams 82</strain>
    </source>
</reference>
<evidence type="ECO:0000256" key="1">
    <source>
        <dbReference type="ARBA" id="ARBA00023027"/>
    </source>
</evidence>
<dbReference type="AlphaFoldDB" id="A0A0R0G9S6"/>
<organism evidence="3">
    <name type="scientific">Glycine max</name>
    <name type="common">Soybean</name>
    <name type="synonym">Glycine hispida</name>
    <dbReference type="NCBI Taxonomy" id="3847"/>
    <lineage>
        <taxon>Eukaryota</taxon>
        <taxon>Viridiplantae</taxon>
        <taxon>Streptophyta</taxon>
        <taxon>Embryophyta</taxon>
        <taxon>Tracheophyta</taxon>
        <taxon>Spermatophyta</taxon>
        <taxon>Magnoliopsida</taxon>
        <taxon>eudicotyledons</taxon>
        <taxon>Gunneridae</taxon>
        <taxon>Pentapetalae</taxon>
        <taxon>rosids</taxon>
        <taxon>fabids</taxon>
        <taxon>Fabales</taxon>
        <taxon>Fabaceae</taxon>
        <taxon>Papilionoideae</taxon>
        <taxon>50 kb inversion clade</taxon>
        <taxon>NPAAA clade</taxon>
        <taxon>indigoferoid/millettioid clade</taxon>
        <taxon>Phaseoleae</taxon>
        <taxon>Glycine</taxon>
        <taxon>Glycine subgen. Soja</taxon>
    </lineage>
</organism>
<name>A0A0R0G9S6_SOYBN</name>
<evidence type="ECO:0000313" key="5">
    <source>
        <dbReference type="Proteomes" id="UP000008827"/>
    </source>
</evidence>
<dbReference type="OMA" id="QIMECKR"/>
<dbReference type="InterPro" id="IPR035897">
    <property type="entry name" value="Toll_tir_struct_dom_sf"/>
</dbReference>
<dbReference type="InterPro" id="IPR000157">
    <property type="entry name" value="TIR_dom"/>
</dbReference>
<dbReference type="EnsemblPlants" id="KRH12104">
    <property type="protein sequence ID" value="KRH12104"/>
    <property type="gene ID" value="GLYMA_15G152300"/>
</dbReference>
<reference evidence="3" key="3">
    <citation type="submission" date="2018-07" db="EMBL/GenBank/DDBJ databases">
        <title>WGS assembly of Glycine max.</title>
        <authorList>
            <person name="Schmutz J."/>
            <person name="Cannon S."/>
            <person name="Schlueter J."/>
            <person name="Ma J."/>
            <person name="Mitros T."/>
            <person name="Nelson W."/>
            <person name="Hyten D."/>
            <person name="Song Q."/>
            <person name="Thelen J."/>
            <person name="Cheng J."/>
            <person name="Xu D."/>
            <person name="Hellsten U."/>
            <person name="May G."/>
            <person name="Yu Y."/>
            <person name="Sakurai T."/>
            <person name="Umezawa T."/>
            <person name="Bhattacharyya M."/>
            <person name="Sandhu D."/>
            <person name="Valliyodan B."/>
            <person name="Lindquist E."/>
            <person name="Peto M."/>
            <person name="Grant D."/>
            <person name="Shu S."/>
            <person name="Goodstein D."/>
            <person name="Barry K."/>
            <person name="Futrell-Griggs M."/>
            <person name="Abernathy B."/>
            <person name="Du J."/>
            <person name="Tian Z."/>
            <person name="Zhu L."/>
            <person name="Gill N."/>
            <person name="Joshi T."/>
            <person name="Libault M."/>
            <person name="Sethuraman A."/>
            <person name="Zhang X."/>
            <person name="Shinozaki K."/>
            <person name="Nguyen H."/>
            <person name="Wing R."/>
            <person name="Cregan P."/>
            <person name="Specht J."/>
            <person name="Grimwood J."/>
            <person name="Rokhsar D."/>
            <person name="Stacey G."/>
            <person name="Shoemaker R."/>
            <person name="Jackson S."/>
        </authorList>
    </citation>
    <scope>NUCLEOTIDE SEQUENCE</scope>
    <source>
        <tissue evidence="3">Callus</tissue>
    </source>
</reference>
<feature type="domain" description="TIR" evidence="2">
    <location>
        <begin position="1"/>
        <end position="87"/>
    </location>
</feature>
<dbReference type="PANTHER" id="PTHR32009">
    <property type="entry name" value="TMV RESISTANCE PROTEIN N-LIKE"/>
    <property type="match status" value="1"/>
</dbReference>
<proteinExistence type="predicted"/>
<dbReference type="Pfam" id="PF01582">
    <property type="entry name" value="TIR"/>
    <property type="match status" value="1"/>
</dbReference>
<dbReference type="Gramene" id="KRH12104">
    <property type="protein sequence ID" value="KRH12104"/>
    <property type="gene ID" value="GLYMA_15G152300"/>
</dbReference>